<name>A0A409WJM8_9AGAR</name>
<keyword evidence="2" id="KW-1185">Reference proteome</keyword>
<protein>
    <submittedName>
        <fullName evidence="1">Uncharacterized protein</fullName>
    </submittedName>
</protein>
<dbReference type="Proteomes" id="UP000284706">
    <property type="component" value="Unassembled WGS sequence"/>
</dbReference>
<organism evidence="1 2">
    <name type="scientific">Gymnopilus dilepis</name>
    <dbReference type="NCBI Taxonomy" id="231916"/>
    <lineage>
        <taxon>Eukaryota</taxon>
        <taxon>Fungi</taxon>
        <taxon>Dikarya</taxon>
        <taxon>Basidiomycota</taxon>
        <taxon>Agaricomycotina</taxon>
        <taxon>Agaricomycetes</taxon>
        <taxon>Agaricomycetidae</taxon>
        <taxon>Agaricales</taxon>
        <taxon>Agaricineae</taxon>
        <taxon>Hymenogastraceae</taxon>
        <taxon>Gymnopilus</taxon>
    </lineage>
</organism>
<evidence type="ECO:0000313" key="2">
    <source>
        <dbReference type="Proteomes" id="UP000284706"/>
    </source>
</evidence>
<accession>A0A409WJM8</accession>
<dbReference type="EMBL" id="NHYE01005040">
    <property type="protein sequence ID" value="PPQ78705.1"/>
    <property type="molecule type" value="Genomic_DNA"/>
</dbReference>
<evidence type="ECO:0000313" key="1">
    <source>
        <dbReference type="EMBL" id="PPQ78705.1"/>
    </source>
</evidence>
<reference evidence="1 2" key="1">
    <citation type="journal article" date="2018" name="Evol. Lett.">
        <title>Horizontal gene cluster transfer increased hallucinogenic mushroom diversity.</title>
        <authorList>
            <person name="Reynolds H.T."/>
            <person name="Vijayakumar V."/>
            <person name="Gluck-Thaler E."/>
            <person name="Korotkin H.B."/>
            <person name="Matheny P.B."/>
            <person name="Slot J.C."/>
        </authorList>
    </citation>
    <scope>NUCLEOTIDE SEQUENCE [LARGE SCALE GENOMIC DNA]</scope>
    <source>
        <strain evidence="1 2">SRW20</strain>
    </source>
</reference>
<sequence>MSIMQYVVEEELSETSRLCVRLLRDRASAFMTTTGSNRKGKQPELWHLERRRSMHNPTYEV</sequence>
<dbReference type="InParanoid" id="A0A409WJM8"/>
<gene>
    <name evidence="1" type="ORF">CVT26_005489</name>
</gene>
<comment type="caution">
    <text evidence="1">The sequence shown here is derived from an EMBL/GenBank/DDBJ whole genome shotgun (WGS) entry which is preliminary data.</text>
</comment>
<dbReference type="AlphaFoldDB" id="A0A409WJM8"/>
<proteinExistence type="predicted"/>